<evidence type="ECO:0000313" key="3">
    <source>
        <dbReference type="Proteomes" id="UP000694005"/>
    </source>
</evidence>
<feature type="non-terminal residue" evidence="2">
    <location>
        <position position="1"/>
    </location>
</feature>
<evidence type="ECO:0000313" key="2">
    <source>
        <dbReference type="EMBL" id="CAG7862174.1"/>
    </source>
</evidence>
<gene>
    <name evidence="2" type="ORF">BRAPAZ1V2_A09P26410.2</name>
</gene>
<organism evidence="2 3">
    <name type="scientific">Brassica campestris</name>
    <name type="common">Field mustard</name>
    <dbReference type="NCBI Taxonomy" id="3711"/>
    <lineage>
        <taxon>Eukaryota</taxon>
        <taxon>Viridiplantae</taxon>
        <taxon>Streptophyta</taxon>
        <taxon>Embryophyta</taxon>
        <taxon>Tracheophyta</taxon>
        <taxon>Spermatophyta</taxon>
        <taxon>Magnoliopsida</taxon>
        <taxon>eudicotyledons</taxon>
        <taxon>Gunneridae</taxon>
        <taxon>Pentapetalae</taxon>
        <taxon>rosids</taxon>
        <taxon>malvids</taxon>
        <taxon>Brassicales</taxon>
        <taxon>Brassicaceae</taxon>
        <taxon>Brassiceae</taxon>
        <taxon>Brassica</taxon>
    </lineage>
</organism>
<dbReference type="AlphaFoldDB" id="A0A8D9CS06"/>
<evidence type="ECO:0000256" key="1">
    <source>
        <dbReference type="SAM" id="MobiDB-lite"/>
    </source>
</evidence>
<accession>A0A8D9CS06</accession>
<dbReference type="EMBL" id="LS974625">
    <property type="protein sequence ID" value="CAG7862174.1"/>
    <property type="molecule type" value="Genomic_DNA"/>
</dbReference>
<protein>
    <submittedName>
        <fullName evidence="2">Uncharacterized protein</fullName>
    </submittedName>
</protein>
<proteinExistence type="predicted"/>
<sequence length="81" mass="8861">VFPGFEDLVTKYFADIKQGTDSISQITPTISWKPEILVSSRSVEGSNMLPANMDDSLPPPHNPSCSDMVEKNLLGSLNHSK</sequence>
<reference evidence="2 3" key="1">
    <citation type="submission" date="2021-07" db="EMBL/GenBank/DDBJ databases">
        <authorList>
            <consortium name="Genoscope - CEA"/>
            <person name="William W."/>
        </authorList>
    </citation>
    <scope>NUCLEOTIDE SEQUENCE [LARGE SCALE GENOMIC DNA]</scope>
</reference>
<dbReference type="Gramene" id="A09p26410.2_BraZ1">
    <property type="protein sequence ID" value="A09p26410.2_BraZ1.CDS.1"/>
    <property type="gene ID" value="A09g26410.2_BraZ1"/>
</dbReference>
<dbReference type="Proteomes" id="UP000694005">
    <property type="component" value="Chromosome A09"/>
</dbReference>
<feature type="region of interest" description="Disordered" evidence="1">
    <location>
        <begin position="47"/>
        <end position="69"/>
    </location>
</feature>
<name>A0A8D9CS06_BRACM</name>